<dbReference type="SUPFAM" id="SSF53474">
    <property type="entry name" value="alpha/beta-Hydrolases"/>
    <property type="match status" value="1"/>
</dbReference>
<feature type="chain" id="PRO_5044553757" description="palmitoyl-protein hydrolase" evidence="3">
    <location>
        <begin position="18"/>
        <end position="151"/>
    </location>
</feature>
<gene>
    <name evidence="5" type="ORF">TCNE_LOCUS19402</name>
</gene>
<dbReference type="InterPro" id="IPR029058">
    <property type="entry name" value="AB_hydrolase_fold"/>
</dbReference>
<accession>A0A183VF82</accession>
<evidence type="ECO:0000256" key="2">
    <source>
        <dbReference type="ARBA" id="ARBA00012423"/>
    </source>
</evidence>
<evidence type="ECO:0000256" key="3">
    <source>
        <dbReference type="SAM" id="SignalP"/>
    </source>
</evidence>
<dbReference type="Proteomes" id="UP000050794">
    <property type="component" value="Unassembled WGS sequence"/>
</dbReference>
<dbReference type="GO" id="GO:0008474">
    <property type="term" value="F:palmitoyl-(protein) hydrolase activity"/>
    <property type="evidence" value="ECO:0007669"/>
    <property type="project" value="UniProtKB-EC"/>
</dbReference>
<evidence type="ECO:0000313" key="7">
    <source>
        <dbReference type="WBParaSite" id="TCNE_0001940601-mRNA-1"/>
    </source>
</evidence>
<reference evidence="5 6" key="2">
    <citation type="submission" date="2018-11" db="EMBL/GenBank/DDBJ databases">
        <authorList>
            <consortium name="Pathogen Informatics"/>
        </authorList>
    </citation>
    <scope>NUCLEOTIDE SEQUENCE [LARGE SCALE GENOMIC DNA]</scope>
</reference>
<evidence type="ECO:0000256" key="1">
    <source>
        <dbReference type="ARBA" id="ARBA00006499"/>
    </source>
</evidence>
<keyword evidence="3" id="KW-0732">Signal</keyword>
<dbReference type="Pfam" id="PF02230">
    <property type="entry name" value="Abhydrolase_2"/>
    <property type="match status" value="1"/>
</dbReference>
<dbReference type="InterPro" id="IPR050565">
    <property type="entry name" value="LYPA1-2/EST-like"/>
</dbReference>
<keyword evidence="6" id="KW-1185">Reference proteome</keyword>
<evidence type="ECO:0000313" key="6">
    <source>
        <dbReference type="Proteomes" id="UP000050794"/>
    </source>
</evidence>
<comment type="similarity">
    <text evidence="1">Belongs to the AB hydrolase superfamily. AB hydrolase 2 family.</text>
</comment>
<dbReference type="WBParaSite" id="TCNE_0001940601-mRNA-1">
    <property type="protein sequence ID" value="TCNE_0001940601-mRNA-1"/>
    <property type="gene ID" value="TCNE_0001940601"/>
</dbReference>
<sequence>MWWHSFMAAGILMSALMLKRQPSGCQIQEIRSGIPSERIVIGGFSMGGALALYAGFTYDKPLAGIIGLSSFLVQKSKVPGKHTANRDVHIFMGHGGADFVVPLTFGEMSAEFIRKFDPNIKLHVYPEMSHGSCDQELADLKAFLMERLPKM</sequence>
<reference evidence="7" key="1">
    <citation type="submission" date="2016-06" db="UniProtKB">
        <authorList>
            <consortium name="WormBaseParasite"/>
        </authorList>
    </citation>
    <scope>IDENTIFICATION</scope>
</reference>
<dbReference type="AlphaFoldDB" id="A0A183VF82"/>
<dbReference type="EC" id="3.1.2.22" evidence="2"/>
<evidence type="ECO:0000259" key="4">
    <source>
        <dbReference type="Pfam" id="PF02230"/>
    </source>
</evidence>
<feature type="signal peptide" evidence="3">
    <location>
        <begin position="1"/>
        <end position="17"/>
    </location>
</feature>
<organism evidence="6 7">
    <name type="scientific">Toxocara canis</name>
    <name type="common">Canine roundworm</name>
    <dbReference type="NCBI Taxonomy" id="6265"/>
    <lineage>
        <taxon>Eukaryota</taxon>
        <taxon>Metazoa</taxon>
        <taxon>Ecdysozoa</taxon>
        <taxon>Nematoda</taxon>
        <taxon>Chromadorea</taxon>
        <taxon>Rhabditida</taxon>
        <taxon>Spirurina</taxon>
        <taxon>Ascaridomorpha</taxon>
        <taxon>Ascaridoidea</taxon>
        <taxon>Toxocaridae</taxon>
        <taxon>Toxocara</taxon>
    </lineage>
</organism>
<dbReference type="EMBL" id="UYWY01026847">
    <property type="protein sequence ID" value="VDM50723.1"/>
    <property type="molecule type" value="Genomic_DNA"/>
</dbReference>
<evidence type="ECO:0000313" key="5">
    <source>
        <dbReference type="EMBL" id="VDM50723.1"/>
    </source>
</evidence>
<dbReference type="GO" id="GO:0005737">
    <property type="term" value="C:cytoplasm"/>
    <property type="evidence" value="ECO:0007669"/>
    <property type="project" value="TreeGrafter"/>
</dbReference>
<dbReference type="GO" id="GO:0052689">
    <property type="term" value="F:carboxylic ester hydrolase activity"/>
    <property type="evidence" value="ECO:0007669"/>
    <property type="project" value="TreeGrafter"/>
</dbReference>
<dbReference type="InterPro" id="IPR003140">
    <property type="entry name" value="PLipase/COase/thioEstase"/>
</dbReference>
<name>A0A183VF82_TOXCA</name>
<protein>
    <recommendedName>
        <fullName evidence="2">palmitoyl-protein hydrolase</fullName>
        <ecNumber evidence="2">3.1.2.22</ecNumber>
    </recommendedName>
</protein>
<dbReference type="PANTHER" id="PTHR10655">
    <property type="entry name" value="LYSOPHOSPHOLIPASE-RELATED"/>
    <property type="match status" value="1"/>
</dbReference>
<dbReference type="PANTHER" id="PTHR10655:SF68">
    <property type="entry name" value="PALMITOYL-PROTEIN HYDROLASE"/>
    <property type="match status" value="1"/>
</dbReference>
<proteinExistence type="inferred from homology"/>
<dbReference type="Gene3D" id="3.40.50.1820">
    <property type="entry name" value="alpha/beta hydrolase"/>
    <property type="match status" value="1"/>
</dbReference>
<feature type="domain" description="Phospholipase/carboxylesterase/thioesterase" evidence="4">
    <location>
        <begin position="28"/>
        <end position="145"/>
    </location>
</feature>